<evidence type="ECO:0000313" key="7">
    <source>
        <dbReference type="Proteomes" id="UP000594967"/>
    </source>
</evidence>
<dbReference type="Gene3D" id="3.40.50.2300">
    <property type="match status" value="1"/>
</dbReference>
<proteinExistence type="predicted"/>
<dbReference type="EMBL" id="LS483469">
    <property type="protein sequence ID" value="SQI42770.1"/>
    <property type="molecule type" value="Genomic_DNA"/>
</dbReference>
<dbReference type="Pfam" id="PF00072">
    <property type="entry name" value="Response_reg"/>
    <property type="match status" value="1"/>
</dbReference>
<dbReference type="PROSITE" id="PS50110">
    <property type="entry name" value="RESPONSE_REGULATORY"/>
    <property type="match status" value="1"/>
</dbReference>
<keyword evidence="7" id="KW-1185">Reference proteome</keyword>
<dbReference type="SMART" id="SM00448">
    <property type="entry name" value="REC"/>
    <property type="match status" value="1"/>
</dbReference>
<dbReference type="Proteomes" id="UP000594967">
    <property type="component" value="Chromosome"/>
</dbReference>
<feature type="modified residue" description="4-aspartylphosphate" evidence="2">
    <location>
        <position position="56"/>
    </location>
</feature>
<evidence type="ECO:0000313" key="5">
    <source>
        <dbReference type="EMBL" id="SQI42770.1"/>
    </source>
</evidence>
<keyword evidence="1 2" id="KW-0597">Phosphoprotein</keyword>
<evidence type="ECO:0000256" key="1">
    <source>
        <dbReference type="ARBA" id="ARBA00022553"/>
    </source>
</evidence>
<protein>
    <submittedName>
        <fullName evidence="4">Response regulator</fullName>
    </submittedName>
    <submittedName>
        <fullName evidence="5">Transcriptional regulatory protein fixJ</fullName>
    </submittedName>
</protein>
<dbReference type="SUPFAM" id="SSF52172">
    <property type="entry name" value="CheY-like"/>
    <property type="match status" value="1"/>
</dbReference>
<accession>A0A2X4VBV1</accession>
<organism evidence="5 6">
    <name type="scientific">Serratia plymuthica</name>
    <dbReference type="NCBI Taxonomy" id="82996"/>
    <lineage>
        <taxon>Bacteria</taxon>
        <taxon>Pseudomonadati</taxon>
        <taxon>Pseudomonadota</taxon>
        <taxon>Gammaproteobacteria</taxon>
        <taxon>Enterobacterales</taxon>
        <taxon>Yersiniaceae</taxon>
        <taxon>Serratia</taxon>
    </lineage>
</organism>
<evidence type="ECO:0000313" key="6">
    <source>
        <dbReference type="Proteomes" id="UP000248897"/>
    </source>
</evidence>
<evidence type="ECO:0000259" key="3">
    <source>
        <dbReference type="PROSITE" id="PS50110"/>
    </source>
</evidence>
<reference evidence="5 6" key="1">
    <citation type="submission" date="2018-06" db="EMBL/GenBank/DDBJ databases">
        <authorList>
            <consortium name="Pathogen Informatics"/>
            <person name="Doyle S."/>
        </authorList>
    </citation>
    <scope>NUCLEOTIDE SEQUENCE [LARGE SCALE GENOMIC DNA]</scope>
    <source>
        <strain evidence="5 6">NCTC12961</strain>
    </source>
</reference>
<reference evidence="4 7" key="2">
    <citation type="submission" date="2020-12" db="EMBL/GenBank/DDBJ databases">
        <title>FDA dAtabase for Regulatory Grade micrObial Sequences (FDA-ARGOS): Supporting development and validation of Infectious Disease Dx tests.</title>
        <authorList>
            <person name="Sproer C."/>
            <person name="Gronow S."/>
            <person name="Severitt S."/>
            <person name="Schroder I."/>
            <person name="Tallon L."/>
            <person name="Sadzewicz L."/>
            <person name="Zhao X."/>
            <person name="Boylan J."/>
            <person name="Ott S."/>
            <person name="Bowen H."/>
            <person name="Vavikolanu K."/>
            <person name="Mehta A."/>
            <person name="Aluvathingal J."/>
            <person name="Nadendla S."/>
            <person name="Lowell S."/>
            <person name="Myers T."/>
            <person name="Yan Y."/>
            <person name="Sichtig H."/>
        </authorList>
    </citation>
    <scope>NUCLEOTIDE SEQUENCE [LARGE SCALE GENOMIC DNA]</scope>
    <source>
        <strain evidence="4 7">FDAARGOS_907</strain>
    </source>
</reference>
<dbReference type="InterPro" id="IPR001789">
    <property type="entry name" value="Sig_transdc_resp-reg_receiver"/>
</dbReference>
<dbReference type="InterPro" id="IPR011006">
    <property type="entry name" value="CheY-like_superfamily"/>
</dbReference>
<dbReference type="GO" id="GO:0000160">
    <property type="term" value="P:phosphorelay signal transduction system"/>
    <property type="evidence" value="ECO:0007669"/>
    <property type="project" value="InterPro"/>
</dbReference>
<evidence type="ECO:0000256" key="2">
    <source>
        <dbReference type="PROSITE-ProRule" id="PRU00169"/>
    </source>
</evidence>
<sequence length="127" mass="14007">MMLPQRIAIVDDERSVRSGLINLLQSDGYTTCAFESAEAFLNEKTALSDASLVIIDIKLKGMGGFEFYEKIKTYATPPPVIFISGHGDENMQRLALKLGAVAFLRKPIDIDALLGLIQYALRDDKNA</sequence>
<dbReference type="AlphaFoldDB" id="A0A2X4VBV1"/>
<gene>
    <name evidence="5" type="primary">fixJ_2</name>
    <name evidence="4" type="ORF">I6G64_22405</name>
    <name evidence="5" type="ORF">NCTC12961_03728</name>
</gene>
<dbReference type="InterPro" id="IPR050595">
    <property type="entry name" value="Bact_response_regulator"/>
</dbReference>
<evidence type="ECO:0000313" key="4">
    <source>
        <dbReference type="EMBL" id="QPS20272.1"/>
    </source>
</evidence>
<dbReference type="PANTHER" id="PTHR44591">
    <property type="entry name" value="STRESS RESPONSE REGULATOR PROTEIN 1"/>
    <property type="match status" value="1"/>
</dbReference>
<dbReference type="RefSeq" id="WP_062871220.1">
    <property type="nucleotide sequence ID" value="NZ_CAMITG010000005.1"/>
</dbReference>
<dbReference type="EMBL" id="CP065673">
    <property type="protein sequence ID" value="QPS20272.1"/>
    <property type="molecule type" value="Genomic_DNA"/>
</dbReference>
<dbReference type="STRING" id="82996.ADP72_21070"/>
<dbReference type="Proteomes" id="UP000248897">
    <property type="component" value="Chromosome 1"/>
</dbReference>
<name>A0A2X4VBV1_SERPL</name>
<feature type="domain" description="Response regulatory" evidence="3">
    <location>
        <begin position="6"/>
        <end position="121"/>
    </location>
</feature>
<dbReference type="PANTHER" id="PTHR44591:SF25">
    <property type="entry name" value="CHEMOTAXIS TWO-COMPONENT RESPONSE REGULATOR"/>
    <property type="match status" value="1"/>
</dbReference>